<gene>
    <name evidence="3" type="ORF">BKN37_12535</name>
    <name evidence="4" type="ORF">C1Y40_03359</name>
</gene>
<evidence type="ECO:0000313" key="3">
    <source>
        <dbReference type="EMBL" id="OHV03916.1"/>
    </source>
</evidence>
<dbReference type="GO" id="GO:0006633">
    <property type="term" value="P:fatty acid biosynthetic process"/>
    <property type="evidence" value="ECO:0007669"/>
    <property type="project" value="TreeGrafter"/>
</dbReference>
<dbReference type="Pfam" id="PF13452">
    <property type="entry name" value="FAS1_DH_region"/>
    <property type="match status" value="1"/>
</dbReference>
<dbReference type="HAMAP" id="MF_00799">
    <property type="entry name" value="UPF0336"/>
    <property type="match status" value="1"/>
</dbReference>
<sequence length="166" mass="18505">MPLKTNVLGMSWRYPDCFVVGREKIREFAKAVKAEDPVSLDEDAAAEAGYDALVAPLTFVSIFAKLVQADFFRSVDTGFTTMQMVQVDQKFLYHKPITVGDRLYAQMDIISVEERFGATVAVTKNLCTNQDGELVLEAYTTMMGREDDSSVNLKWDVESGQVVKTA</sequence>
<evidence type="ECO:0000313" key="4">
    <source>
        <dbReference type="EMBL" id="PQM46464.1"/>
    </source>
</evidence>
<protein>
    <recommendedName>
        <fullName evidence="1">UPF0336 protein BKN37_12535</fullName>
    </recommendedName>
</protein>
<reference evidence="4" key="3">
    <citation type="submission" date="2018-01" db="EMBL/GenBank/DDBJ databases">
        <authorList>
            <person name="Gaut B.S."/>
            <person name="Morton B.R."/>
            <person name="Clegg M.T."/>
            <person name="Duvall M.R."/>
        </authorList>
    </citation>
    <scope>NUCLEOTIDE SEQUENCE</scope>
    <source>
        <strain evidence="4">ATCC BAA-2683</strain>
    </source>
</reference>
<evidence type="ECO:0000259" key="2">
    <source>
        <dbReference type="Pfam" id="PF13452"/>
    </source>
</evidence>
<reference evidence="4 6" key="2">
    <citation type="journal article" date="2017" name="Int. J. Syst. Evol. Microbiol.">
        <title>Mycobacterium talmoniae sp. nov., a slowly growing mycobacterium isolated from human respiratory samples.</title>
        <authorList>
            <person name="Davidson R.M."/>
            <person name="DeGroote M.A."/>
            <person name="Marola J.L."/>
            <person name="Buss S."/>
            <person name="Jones V."/>
            <person name="McNeil M.R."/>
            <person name="Freifeld A.G."/>
            <person name="Elaine Epperson L."/>
            <person name="Hasan N.A."/>
            <person name="Jackson M."/>
            <person name="Iwen P.C."/>
            <person name="Salfinger M."/>
            <person name="Strong M."/>
        </authorList>
    </citation>
    <scope>NUCLEOTIDE SEQUENCE [LARGE SCALE GENOMIC DNA]</scope>
    <source>
        <strain evidence="4 6">ATCC BAA-2683</strain>
    </source>
</reference>
<evidence type="ECO:0000313" key="6">
    <source>
        <dbReference type="Proteomes" id="UP000238296"/>
    </source>
</evidence>
<evidence type="ECO:0000256" key="1">
    <source>
        <dbReference type="HAMAP-Rule" id="MF_00799"/>
    </source>
</evidence>
<dbReference type="NCBIfam" id="NF010244">
    <property type="entry name" value="PRK13691.1"/>
    <property type="match status" value="1"/>
</dbReference>
<feature type="domain" description="FAS1-like dehydratase" evidence="2">
    <location>
        <begin position="15"/>
        <end position="137"/>
    </location>
</feature>
<name>A0A1S1NL48_9MYCO</name>
<dbReference type="PANTHER" id="PTHR43437:SF3">
    <property type="entry name" value="HYDROXYACYL-THIOESTER DEHYDRATASE TYPE 2, MITOCHONDRIAL"/>
    <property type="match status" value="1"/>
</dbReference>
<dbReference type="RefSeq" id="WP_071026230.1">
    <property type="nucleotide sequence ID" value="NZ_MLQM01000057.1"/>
</dbReference>
<dbReference type="EMBL" id="MLQM01000057">
    <property type="protein sequence ID" value="OHV03916.1"/>
    <property type="molecule type" value="Genomic_DNA"/>
</dbReference>
<dbReference type="InterPro" id="IPR029069">
    <property type="entry name" value="HotDog_dom_sf"/>
</dbReference>
<dbReference type="Proteomes" id="UP000179734">
    <property type="component" value="Unassembled WGS sequence"/>
</dbReference>
<dbReference type="InterPro" id="IPR016709">
    <property type="entry name" value="HadA-like"/>
</dbReference>
<reference evidence="3 5" key="1">
    <citation type="submission" date="2016-10" db="EMBL/GenBank/DDBJ databases">
        <title>Genome sequence of Mycobacterium talmonii.</title>
        <authorList>
            <person name="Greninger A.L."/>
            <person name="Elliott B."/>
            <person name="Vasireddy S."/>
            <person name="Vasireddy R."/>
        </authorList>
    </citation>
    <scope>NUCLEOTIDE SEQUENCE [LARGE SCALE GENOMIC DNA]</scope>
    <source>
        <strain evidence="3">MO-5499</strain>
        <strain evidence="5">NE-TNMC-100812</strain>
    </source>
</reference>
<accession>A0A1S1NL48</accession>
<dbReference type="Proteomes" id="UP000238296">
    <property type="component" value="Unassembled WGS sequence"/>
</dbReference>
<dbReference type="InterPro" id="IPR039569">
    <property type="entry name" value="FAS1-like_DH_region"/>
</dbReference>
<dbReference type="Gene3D" id="3.10.129.10">
    <property type="entry name" value="Hotdog Thioesterase"/>
    <property type="match status" value="1"/>
</dbReference>
<dbReference type="PIRSF" id="PIRSF018072">
    <property type="entry name" value="UCP018072"/>
    <property type="match status" value="1"/>
</dbReference>
<dbReference type="GO" id="GO:0019171">
    <property type="term" value="F:(3R)-hydroxyacyl-[acyl-carrier-protein] dehydratase activity"/>
    <property type="evidence" value="ECO:0007669"/>
    <property type="project" value="TreeGrafter"/>
</dbReference>
<evidence type="ECO:0000313" key="5">
    <source>
        <dbReference type="Proteomes" id="UP000179734"/>
    </source>
</evidence>
<dbReference type="SUPFAM" id="SSF54637">
    <property type="entry name" value="Thioesterase/thiol ester dehydrase-isomerase"/>
    <property type="match status" value="1"/>
</dbReference>
<dbReference type="InterPro" id="IPR050965">
    <property type="entry name" value="UPF0336/Enoyl-CoA_hydratase"/>
</dbReference>
<comment type="similarity">
    <text evidence="1">Belongs to the UPF0336 family.</text>
</comment>
<dbReference type="EMBL" id="PPEA01000483">
    <property type="protein sequence ID" value="PQM46464.1"/>
    <property type="molecule type" value="Genomic_DNA"/>
</dbReference>
<keyword evidence="5" id="KW-1185">Reference proteome</keyword>
<comment type="caution">
    <text evidence="3">The sequence shown here is derived from an EMBL/GenBank/DDBJ whole genome shotgun (WGS) entry which is preliminary data.</text>
</comment>
<dbReference type="PANTHER" id="PTHR43437">
    <property type="entry name" value="HYDROXYACYL-THIOESTER DEHYDRATASE TYPE 2, MITOCHONDRIAL-RELATED"/>
    <property type="match status" value="1"/>
</dbReference>
<dbReference type="AlphaFoldDB" id="A0A1S1NL48"/>
<proteinExistence type="inferred from homology"/>
<dbReference type="CDD" id="cd03441">
    <property type="entry name" value="R_hydratase_like"/>
    <property type="match status" value="1"/>
</dbReference>
<organism evidence="3 5">
    <name type="scientific">Mycobacterium talmoniae</name>
    <dbReference type="NCBI Taxonomy" id="1858794"/>
    <lineage>
        <taxon>Bacteria</taxon>
        <taxon>Bacillati</taxon>
        <taxon>Actinomycetota</taxon>
        <taxon>Actinomycetes</taxon>
        <taxon>Mycobacteriales</taxon>
        <taxon>Mycobacteriaceae</taxon>
        <taxon>Mycobacterium</taxon>
    </lineage>
</organism>